<evidence type="ECO:0000313" key="4">
    <source>
        <dbReference type="Proteomes" id="UP000000305"/>
    </source>
</evidence>
<protein>
    <recommendedName>
        <fullName evidence="2">DDE-1 domain-containing protein</fullName>
    </recommendedName>
</protein>
<feature type="compositionally biased region" description="Polar residues" evidence="1">
    <location>
        <begin position="384"/>
        <end position="402"/>
    </location>
</feature>
<reference evidence="3 4" key="1">
    <citation type="journal article" date="2011" name="Science">
        <title>The ecoresponsive genome of Daphnia pulex.</title>
        <authorList>
            <person name="Colbourne J.K."/>
            <person name="Pfrender M.E."/>
            <person name="Gilbert D."/>
            <person name="Thomas W.K."/>
            <person name="Tucker A."/>
            <person name="Oakley T.H."/>
            <person name="Tokishita S."/>
            <person name="Aerts A."/>
            <person name="Arnold G.J."/>
            <person name="Basu M.K."/>
            <person name="Bauer D.J."/>
            <person name="Caceres C.E."/>
            <person name="Carmel L."/>
            <person name="Casola C."/>
            <person name="Choi J.H."/>
            <person name="Detter J.C."/>
            <person name="Dong Q."/>
            <person name="Dusheyko S."/>
            <person name="Eads B.D."/>
            <person name="Frohlich T."/>
            <person name="Geiler-Samerotte K.A."/>
            <person name="Gerlach D."/>
            <person name="Hatcher P."/>
            <person name="Jogdeo S."/>
            <person name="Krijgsveld J."/>
            <person name="Kriventseva E.V."/>
            <person name="Kultz D."/>
            <person name="Laforsch C."/>
            <person name="Lindquist E."/>
            <person name="Lopez J."/>
            <person name="Manak J.R."/>
            <person name="Muller J."/>
            <person name="Pangilinan J."/>
            <person name="Patwardhan R.P."/>
            <person name="Pitluck S."/>
            <person name="Pritham E.J."/>
            <person name="Rechtsteiner A."/>
            <person name="Rho M."/>
            <person name="Rogozin I.B."/>
            <person name="Sakarya O."/>
            <person name="Salamov A."/>
            <person name="Schaack S."/>
            <person name="Shapiro H."/>
            <person name="Shiga Y."/>
            <person name="Skalitzky C."/>
            <person name="Smith Z."/>
            <person name="Souvorov A."/>
            <person name="Sung W."/>
            <person name="Tang Z."/>
            <person name="Tsuchiya D."/>
            <person name="Tu H."/>
            <person name="Vos H."/>
            <person name="Wang M."/>
            <person name="Wolf Y.I."/>
            <person name="Yamagata H."/>
            <person name="Yamada T."/>
            <person name="Ye Y."/>
            <person name="Shaw J.R."/>
            <person name="Andrews J."/>
            <person name="Crease T.J."/>
            <person name="Tang H."/>
            <person name="Lucas S.M."/>
            <person name="Robertson H.M."/>
            <person name="Bork P."/>
            <person name="Koonin E.V."/>
            <person name="Zdobnov E.M."/>
            <person name="Grigoriev I.V."/>
            <person name="Lynch M."/>
            <person name="Boore J.L."/>
        </authorList>
    </citation>
    <scope>NUCLEOTIDE SEQUENCE [LARGE SCALE GENOMIC DNA]</scope>
</reference>
<dbReference type="InterPro" id="IPR050863">
    <property type="entry name" value="CenT-Element_Derived"/>
</dbReference>
<organism evidence="3 4">
    <name type="scientific">Daphnia pulex</name>
    <name type="common">Water flea</name>
    <dbReference type="NCBI Taxonomy" id="6669"/>
    <lineage>
        <taxon>Eukaryota</taxon>
        <taxon>Metazoa</taxon>
        <taxon>Ecdysozoa</taxon>
        <taxon>Arthropoda</taxon>
        <taxon>Crustacea</taxon>
        <taxon>Branchiopoda</taxon>
        <taxon>Diplostraca</taxon>
        <taxon>Cladocera</taxon>
        <taxon>Anomopoda</taxon>
        <taxon>Daphniidae</taxon>
        <taxon>Daphnia</taxon>
    </lineage>
</organism>
<evidence type="ECO:0000313" key="3">
    <source>
        <dbReference type="EMBL" id="EFX78739.1"/>
    </source>
</evidence>
<dbReference type="PhylomeDB" id="E9GP53"/>
<feature type="region of interest" description="Disordered" evidence="1">
    <location>
        <begin position="378"/>
        <end position="428"/>
    </location>
</feature>
<dbReference type="Pfam" id="PF03184">
    <property type="entry name" value="DDE_1"/>
    <property type="match status" value="1"/>
</dbReference>
<dbReference type="KEGG" id="dpx:DAPPUDRAFT_245839"/>
<dbReference type="GO" id="GO:0003677">
    <property type="term" value="F:DNA binding"/>
    <property type="evidence" value="ECO:0000318"/>
    <property type="project" value="GO_Central"/>
</dbReference>
<dbReference type="OMA" id="FEAHTIW"/>
<dbReference type="InterPro" id="IPR004875">
    <property type="entry name" value="DDE_SF_endonuclease_dom"/>
</dbReference>
<dbReference type="OrthoDB" id="6377204at2759"/>
<keyword evidence="4" id="KW-1185">Reference proteome</keyword>
<feature type="compositionally biased region" description="Basic and acidic residues" evidence="1">
    <location>
        <begin position="411"/>
        <end position="428"/>
    </location>
</feature>
<feature type="domain" description="DDE-1" evidence="2">
    <location>
        <begin position="64"/>
        <end position="194"/>
    </location>
</feature>
<dbReference type="InParanoid" id="E9GP53"/>
<proteinExistence type="predicted"/>
<gene>
    <name evidence="3" type="ORF">DAPPUDRAFT_245839</name>
</gene>
<dbReference type="PANTHER" id="PTHR19303">
    <property type="entry name" value="TRANSPOSON"/>
    <property type="match status" value="1"/>
</dbReference>
<dbReference type="InterPro" id="IPR036397">
    <property type="entry name" value="RNaseH_sf"/>
</dbReference>
<dbReference type="Proteomes" id="UP000000305">
    <property type="component" value="Unassembled WGS sequence"/>
</dbReference>
<dbReference type="Gene3D" id="3.30.420.10">
    <property type="entry name" value="Ribonuclease H-like superfamily/Ribonuclease H"/>
    <property type="match status" value="1"/>
</dbReference>
<sequence length="428" mass="47522">MPVVIKFYDNLGYLMAKHKFEAHTIWNLDETNDPTVKQPPKVIAPKGIKQVQQTVSAERGINVTMLGFINAGGGSAPPVLIFPRKKVAPVMFEKGPLGCIGLPHESGWMTGTNFFKSLQHFHSFVKCSKEKPILLIMDNHSSHLDFQAVTFAKDNGIILLTLPPHCSHALQPLDVTVYGPFKKRLGASQNDWMFVNPGGRISIKEIAELSKCPYENSFTTKKIIKGFKTTGIYPFNRFAIPDIRYAPSSVTERPEPKNGDNVLSNCQTQETFVNFGDTVHPVSPSVEMIIPPTILEMTPLTPSTEQLESSFVVPTTPLIQSSEQIVSDSTYAEMTPLSPSTEMMDSVSPSVEMIPLPTFTEQILSDSTSFALRHVSPRELRPLPQNSQETPSGPRPKSNNRLGRTRILTDTPEKNLIEEDHKKGGERK</sequence>
<dbReference type="GO" id="GO:0005634">
    <property type="term" value="C:nucleus"/>
    <property type="evidence" value="ECO:0000318"/>
    <property type="project" value="GO_Central"/>
</dbReference>
<dbReference type="HOGENOM" id="CLU_013929_10_7_1"/>
<name>E9GP53_DAPPU</name>
<evidence type="ECO:0000259" key="2">
    <source>
        <dbReference type="Pfam" id="PF03184"/>
    </source>
</evidence>
<dbReference type="AlphaFoldDB" id="E9GP53"/>
<accession>E9GP53</accession>
<dbReference type="eggNOG" id="KOG3105">
    <property type="taxonomic scope" value="Eukaryota"/>
</dbReference>
<dbReference type="EMBL" id="GL732556">
    <property type="protein sequence ID" value="EFX78739.1"/>
    <property type="molecule type" value="Genomic_DNA"/>
</dbReference>
<dbReference type="PANTHER" id="PTHR19303:SF71">
    <property type="entry name" value="ZINC FINGER PHD-TYPE DOMAIN-CONTAINING PROTEIN"/>
    <property type="match status" value="1"/>
</dbReference>
<evidence type="ECO:0000256" key="1">
    <source>
        <dbReference type="SAM" id="MobiDB-lite"/>
    </source>
</evidence>